<dbReference type="PANTHER" id="PTHR43323:SF2">
    <property type="entry name" value="HYDROXYMETHYLGLUTARYL-COA SYNTHASE"/>
    <property type="match status" value="1"/>
</dbReference>
<comment type="catalytic activity">
    <reaction evidence="4">
        <text>acetoacetyl-CoA + acetyl-CoA + H2O = (3S)-3-hydroxy-3-methylglutaryl-CoA + CoA + H(+)</text>
        <dbReference type="Rhea" id="RHEA:10188"/>
        <dbReference type="ChEBI" id="CHEBI:15377"/>
        <dbReference type="ChEBI" id="CHEBI:15378"/>
        <dbReference type="ChEBI" id="CHEBI:43074"/>
        <dbReference type="ChEBI" id="CHEBI:57286"/>
        <dbReference type="ChEBI" id="CHEBI:57287"/>
        <dbReference type="ChEBI" id="CHEBI:57288"/>
        <dbReference type="EC" id="2.3.3.10"/>
    </reaction>
</comment>
<evidence type="ECO:0000256" key="5">
    <source>
        <dbReference type="SAM" id="MobiDB-lite"/>
    </source>
</evidence>
<feature type="active site" description="Acyl-thioester intermediate" evidence="3">
    <location>
        <position position="177"/>
    </location>
</feature>
<dbReference type="AlphaFoldDB" id="A0A7R9GBL7"/>
<gene>
    <name evidence="8" type="ORF">NMOB1V02_LOCUS2843</name>
</gene>
<dbReference type="InterPro" id="IPR016039">
    <property type="entry name" value="Thiolase-like"/>
</dbReference>
<protein>
    <recommendedName>
        <fullName evidence="4">Hydroxymethylglutaryl-CoA synthase</fullName>
        <shortName evidence="4">HMG-CoA synthase</shortName>
        <ecNumber evidence="4">2.3.3.10</ecNumber>
    </recommendedName>
    <alternativeName>
        <fullName evidence="4">3-hydroxy-3-methylglutaryl coenzyme A synthase</fullName>
    </alternativeName>
</protein>
<dbReference type="Gene3D" id="3.40.47.10">
    <property type="match status" value="1"/>
</dbReference>
<keyword evidence="4" id="KW-0753">Steroid metabolism</keyword>
<keyword evidence="2 4" id="KW-0808">Transferase</keyword>
<dbReference type="InterPro" id="IPR013746">
    <property type="entry name" value="HMG_CoA_synt_C_dom"/>
</dbReference>
<evidence type="ECO:0000259" key="7">
    <source>
        <dbReference type="Pfam" id="PF08540"/>
    </source>
</evidence>
<dbReference type="Pfam" id="PF01154">
    <property type="entry name" value="HMG_CoA_synt_N"/>
    <property type="match status" value="1"/>
</dbReference>
<evidence type="ECO:0000256" key="1">
    <source>
        <dbReference type="ARBA" id="ARBA00007061"/>
    </source>
</evidence>
<keyword evidence="4" id="KW-0444">Lipid biosynthesis</keyword>
<dbReference type="NCBIfam" id="TIGR01833">
    <property type="entry name" value="HMG-CoA-S_euk"/>
    <property type="match status" value="1"/>
</dbReference>
<dbReference type="Pfam" id="PF08540">
    <property type="entry name" value="HMG_CoA_synt_C"/>
    <property type="match status" value="1"/>
</dbReference>
<dbReference type="EMBL" id="OA882383">
    <property type="protein sequence ID" value="CAD7275036.1"/>
    <property type="molecule type" value="Genomic_DNA"/>
</dbReference>
<dbReference type="GO" id="GO:0010142">
    <property type="term" value="P:farnesyl diphosphate biosynthetic process, mevalonate pathway"/>
    <property type="evidence" value="ECO:0007669"/>
    <property type="project" value="InterPro"/>
</dbReference>
<keyword evidence="4" id="KW-1207">Sterol metabolism</keyword>
<evidence type="ECO:0000313" key="8">
    <source>
        <dbReference type="EMBL" id="CAD7275036.1"/>
    </source>
</evidence>
<evidence type="ECO:0000256" key="4">
    <source>
        <dbReference type="RuleBase" id="RU364071"/>
    </source>
</evidence>
<evidence type="ECO:0000256" key="2">
    <source>
        <dbReference type="ARBA" id="ARBA00022679"/>
    </source>
</evidence>
<evidence type="ECO:0000259" key="6">
    <source>
        <dbReference type="Pfam" id="PF01154"/>
    </source>
</evidence>
<dbReference type="UniPathway" id="UPA00058">
    <property type="reaction ID" value="UER00102"/>
</dbReference>
<dbReference type="GO" id="GO:0016126">
    <property type="term" value="P:sterol biosynthetic process"/>
    <property type="evidence" value="ECO:0007669"/>
    <property type="project" value="UniProtKB-KW"/>
</dbReference>
<name>A0A7R9GBL7_9CRUS</name>
<dbReference type="InterPro" id="IPR010122">
    <property type="entry name" value="HMG_CoA_synthase_euk"/>
</dbReference>
<dbReference type="GO" id="GO:0004421">
    <property type="term" value="F:hydroxymethylglutaryl-CoA synthase activity"/>
    <property type="evidence" value="ECO:0007669"/>
    <property type="project" value="UniProtKB-EC"/>
</dbReference>
<dbReference type="CDD" id="cd00827">
    <property type="entry name" value="init_cond_enzymes"/>
    <property type="match status" value="1"/>
</dbReference>
<evidence type="ECO:0000256" key="3">
    <source>
        <dbReference type="PIRSR" id="PIRSR610122-1"/>
    </source>
</evidence>
<dbReference type="Proteomes" id="UP000678499">
    <property type="component" value="Unassembled WGS sequence"/>
</dbReference>
<evidence type="ECO:0000313" key="9">
    <source>
        <dbReference type="Proteomes" id="UP000678499"/>
    </source>
</evidence>
<comment type="similarity">
    <text evidence="1 4">Belongs to the thiolase-like superfamily. HMG-CoA synthase family.</text>
</comment>
<comment type="pathway">
    <text evidence="4">Metabolic intermediate biosynthesis; (R)-mevalonate biosynthesis; (R)-mevalonate from acetyl-CoA: step 2/3.</text>
</comment>
<keyword evidence="9" id="KW-1185">Reference proteome</keyword>
<reference evidence="8" key="1">
    <citation type="submission" date="2020-11" db="EMBL/GenBank/DDBJ databases">
        <authorList>
            <person name="Tran Van P."/>
        </authorList>
    </citation>
    <scope>NUCLEOTIDE SEQUENCE</scope>
</reference>
<dbReference type="EC" id="2.3.3.10" evidence="4"/>
<proteinExistence type="inferred from homology"/>
<sequence>MGSRYAEAAQQQRSEGASPPESGGNASNQDDNSRRTITLERCESSHKMTSRRTATARSRPPDIGILAVELYVPNLYVDQAELEIYDGEARGKYTNGLGQEEIAFPSDLEDAASMAMTAVDMLMTKHGVDWDMIGLVQVGTETLIDKSKPIKSYLMQLWEARGSRNPDIEGGDCISACYGGVAAVFHVLNWLESTAWDGRFALAVATDVAIYDRGALRPTSGAAAIALLFGPHAPLIVEPGLRTTHSKHTYDSYRPVPESQYPLTFQELADESYYKSMEDCYLRFCKKCEHRGIFSRQTGRHSLYDFDSIVFQCPNVRMVETAFAVMYYADYTRATASEKAAYYPGIRAERPKDGKDLYAKKFVAELTVSTRRLFEKKSLTSVALLKRIGNVHTASVFAGLISVLITTQPEDLISHRIGIFGYGNGMTASMFAIDISEDPDTLNRLLEGIADINARLEGRKKLTPDKFVEMIERREKSSFAAPFRPLDNPSSLRPGTWYLESVDSMHRRVYKQFGKIQRLTFQNAAPFCQSNVWTLLKHREEGSNAEPQ</sequence>
<dbReference type="InterPro" id="IPR013528">
    <property type="entry name" value="HMG_CoA_synth_N"/>
</dbReference>
<keyword evidence="4" id="KW-0443">Lipid metabolism</keyword>
<comment type="function">
    <text evidence="4">Catalyzes the condensation of acetyl-CoA with acetoacetyl-CoA to form HMG-CoA.</text>
</comment>
<feature type="domain" description="Hydroxymethylglutaryl-coenzyme A synthase N-terminal" evidence="6">
    <location>
        <begin position="59"/>
        <end position="234"/>
    </location>
</feature>
<dbReference type="PANTHER" id="PTHR43323">
    <property type="entry name" value="3-HYDROXY-3-METHYLGLUTARYL COENZYME A SYNTHASE"/>
    <property type="match status" value="1"/>
</dbReference>
<feature type="domain" description="Hydroxymethylglutaryl-coenzyme A synthase C-terminal" evidence="7">
    <location>
        <begin position="236"/>
        <end position="511"/>
    </location>
</feature>
<feature type="compositionally biased region" description="Basic and acidic residues" evidence="5">
    <location>
        <begin position="31"/>
        <end position="46"/>
    </location>
</feature>
<feature type="active site" description="Proton donor/acceptor" evidence="3">
    <location>
        <position position="141"/>
    </location>
</feature>
<dbReference type="OrthoDB" id="1269963at2759"/>
<feature type="region of interest" description="Disordered" evidence="5">
    <location>
        <begin position="1"/>
        <end position="58"/>
    </location>
</feature>
<keyword evidence="4" id="KW-0756">Sterol biosynthesis</keyword>
<dbReference type="EMBL" id="CAJPEX010000346">
    <property type="protein sequence ID" value="CAG0915188.1"/>
    <property type="molecule type" value="Genomic_DNA"/>
</dbReference>
<organism evidence="8">
    <name type="scientific">Notodromas monacha</name>
    <dbReference type="NCBI Taxonomy" id="399045"/>
    <lineage>
        <taxon>Eukaryota</taxon>
        <taxon>Metazoa</taxon>
        <taxon>Ecdysozoa</taxon>
        <taxon>Arthropoda</taxon>
        <taxon>Crustacea</taxon>
        <taxon>Oligostraca</taxon>
        <taxon>Ostracoda</taxon>
        <taxon>Podocopa</taxon>
        <taxon>Podocopida</taxon>
        <taxon>Cypridocopina</taxon>
        <taxon>Cypridoidea</taxon>
        <taxon>Cyprididae</taxon>
        <taxon>Notodromas</taxon>
    </lineage>
</organism>
<keyword evidence="4" id="KW-0752">Steroid biosynthesis</keyword>
<accession>A0A7R9GBL7</accession>
<dbReference type="GO" id="GO:0006084">
    <property type="term" value="P:acetyl-CoA metabolic process"/>
    <property type="evidence" value="ECO:0007669"/>
    <property type="project" value="InterPro"/>
</dbReference>
<dbReference type="SUPFAM" id="SSF53901">
    <property type="entry name" value="Thiolase-like"/>
    <property type="match status" value="2"/>
</dbReference>